<feature type="compositionally biased region" description="Polar residues" evidence="1">
    <location>
        <begin position="90"/>
        <end position="109"/>
    </location>
</feature>
<reference evidence="3" key="2">
    <citation type="journal article" date="2023" name="Front. Microbiol.">
        <title>Ralstonia chuxiongensis sp. nov., Ralstonia mojiangensis sp. nov., and Ralstonia soli sp. nov., isolated from tobacco fields, are three novel species in the family Burkholderiaceae.</title>
        <authorList>
            <person name="Lu C.H."/>
            <person name="Zhang Y.Y."/>
            <person name="Jiang N."/>
            <person name="Chen W."/>
            <person name="Shao X."/>
            <person name="Zhao Z.M."/>
            <person name="Lu W.L."/>
            <person name="Hu X."/>
            <person name="Xi Y.X."/>
            <person name="Zou S.Y."/>
            <person name="Wei Q.J."/>
            <person name="Lin Z.L."/>
            <person name="Gong L."/>
            <person name="Gai X.T."/>
            <person name="Zhang L.Q."/>
            <person name="Li J.Y."/>
            <person name="Jin Y."/>
            <person name="Xia Z.Y."/>
        </authorList>
    </citation>
    <scope>NUCLEOTIDE SEQUENCE</scope>
    <source>
        <strain evidence="3">21MJYT02-11</strain>
    </source>
</reference>
<feature type="signal peptide" evidence="2">
    <location>
        <begin position="1"/>
        <end position="22"/>
    </location>
</feature>
<gene>
    <name evidence="3" type="ORF">NG900_15775</name>
</gene>
<evidence type="ECO:0000313" key="4">
    <source>
        <dbReference type="Proteomes" id="UP001162811"/>
    </source>
</evidence>
<keyword evidence="2" id="KW-0732">Signal</keyword>
<evidence type="ECO:0000313" key="3">
    <source>
        <dbReference type="EMBL" id="MCO5399658.1"/>
    </source>
</evidence>
<proteinExistence type="predicted"/>
<dbReference type="RefSeq" id="WP_252682053.1">
    <property type="nucleotide sequence ID" value="NZ_JAMXHT010000005.1"/>
</dbReference>
<sequence>MIDRILVAASMAAWLACGPAGAQGFSGGEQQSAASTPPSVGSNVNDATRALLKAQRDGTYAGEPAPLRGEEAALAYQRYLDTFSRPMPGMTQTQSSGRSSGNAPQSSAR</sequence>
<feature type="region of interest" description="Disordered" evidence="1">
    <location>
        <begin position="84"/>
        <end position="109"/>
    </location>
</feature>
<reference evidence="3" key="1">
    <citation type="submission" date="2022-06" db="EMBL/GenBank/DDBJ databases">
        <authorList>
            <person name="Lu C.-H."/>
        </authorList>
    </citation>
    <scope>NUCLEOTIDE SEQUENCE</scope>
    <source>
        <strain evidence="3">21MJYT02-11</strain>
    </source>
</reference>
<dbReference type="Proteomes" id="UP001162811">
    <property type="component" value="Unassembled WGS sequence"/>
</dbReference>
<comment type="caution">
    <text evidence="3">The sequence shown here is derived from an EMBL/GenBank/DDBJ whole genome shotgun (WGS) entry which is preliminary data.</text>
</comment>
<feature type="chain" id="PRO_5046900166" evidence="2">
    <location>
        <begin position="23"/>
        <end position="109"/>
    </location>
</feature>
<name>A0ABT1AMK6_9RALS</name>
<feature type="compositionally biased region" description="Polar residues" evidence="1">
    <location>
        <begin position="28"/>
        <end position="46"/>
    </location>
</feature>
<feature type="region of interest" description="Disordered" evidence="1">
    <location>
        <begin position="23"/>
        <end position="49"/>
    </location>
</feature>
<dbReference type="InterPro" id="IPR022053">
    <property type="entry name" value="DUF3613"/>
</dbReference>
<evidence type="ECO:0000256" key="1">
    <source>
        <dbReference type="SAM" id="MobiDB-lite"/>
    </source>
</evidence>
<evidence type="ECO:0000256" key="2">
    <source>
        <dbReference type="SAM" id="SignalP"/>
    </source>
</evidence>
<keyword evidence="4" id="KW-1185">Reference proteome</keyword>
<dbReference type="Pfam" id="PF12266">
    <property type="entry name" value="DUF3613"/>
    <property type="match status" value="1"/>
</dbReference>
<protein>
    <submittedName>
        <fullName evidence="3">DUF3613 domain-containing protein</fullName>
    </submittedName>
</protein>
<organism evidence="3 4">
    <name type="scientific">Ralstonia soli</name>
    <dbReference type="NCBI Taxonomy" id="2953896"/>
    <lineage>
        <taxon>Bacteria</taxon>
        <taxon>Pseudomonadati</taxon>
        <taxon>Pseudomonadota</taxon>
        <taxon>Betaproteobacteria</taxon>
        <taxon>Burkholderiales</taxon>
        <taxon>Burkholderiaceae</taxon>
        <taxon>Ralstonia</taxon>
    </lineage>
</organism>
<accession>A0ABT1AMK6</accession>
<dbReference type="PROSITE" id="PS51257">
    <property type="entry name" value="PROKAR_LIPOPROTEIN"/>
    <property type="match status" value="1"/>
</dbReference>
<dbReference type="EMBL" id="JAMXHT010000005">
    <property type="protein sequence ID" value="MCO5399658.1"/>
    <property type="molecule type" value="Genomic_DNA"/>
</dbReference>